<feature type="region of interest" description="Disordered" evidence="1">
    <location>
        <begin position="21"/>
        <end position="60"/>
    </location>
</feature>
<evidence type="ECO:0000313" key="2">
    <source>
        <dbReference type="EMBL" id="ACE75399.1"/>
    </source>
</evidence>
<dbReference type="EMBL" id="EF710657">
    <property type="protein sequence ID" value="ACE75399.1"/>
    <property type="molecule type" value="Genomic_DNA"/>
</dbReference>
<accession>B7S924</accession>
<sequence length="145" mass="16440">MTSPERQKTCLKRTRIKIEELSLQDTDGSPDVKKERRELDDTHESCNEEPNYDDDEDLSGYESDCSEIVAASNHSRRKISLSKWDRVGSADSFFKRRLNPSRSPTFTNYSSSTSSLSSSSSSNSGFVESKPEAMETEPTHELYNQ</sequence>
<name>B7S924_GLYIN</name>
<gene>
    <name evidence="2" type="ORF">GIP_L8_0130</name>
</gene>
<organism evidence="2">
    <name type="scientific">Glyptapanteles indiensis</name>
    <name type="common">Parasitoid wasp</name>
    <dbReference type="NCBI Taxonomy" id="92994"/>
    <lineage>
        <taxon>Eukaryota</taxon>
        <taxon>Metazoa</taxon>
        <taxon>Ecdysozoa</taxon>
        <taxon>Arthropoda</taxon>
        <taxon>Hexapoda</taxon>
        <taxon>Insecta</taxon>
        <taxon>Pterygota</taxon>
        <taxon>Neoptera</taxon>
        <taxon>Endopterygota</taxon>
        <taxon>Hymenoptera</taxon>
        <taxon>Apocrita</taxon>
        <taxon>Ichneumonoidea</taxon>
        <taxon>Braconidae</taxon>
        <taxon>Microgastrinae</taxon>
        <taxon>Glyptapanteles</taxon>
    </lineage>
</organism>
<reference evidence="2" key="1">
    <citation type="submission" date="2007-06" db="EMBL/GenBank/DDBJ databases">
        <title>Bracovirus Evolution: Comparative Genomics of Multiple Viral and Proviral Genomes.</title>
        <authorList>
            <person name="Desjardins C.A."/>
            <person name="Gundersen-Rindal D.E."/>
            <person name="Hostetler J.B."/>
            <person name="Tallon L.J."/>
            <person name="Utterback T.R."/>
            <person name="Fuester R.W."/>
            <person name="Schatz M.C."/>
            <person name="Pedroni M.J."/>
            <person name="Fadrosh D.W."/>
            <person name="Haas B.J."/>
            <person name="Toms B.S."/>
            <person name="Chen D."/>
            <person name="Nene V."/>
        </authorList>
    </citation>
    <scope>NUCLEOTIDE SEQUENCE</scope>
</reference>
<feature type="region of interest" description="Disordered" evidence="1">
    <location>
        <begin position="94"/>
        <end position="145"/>
    </location>
</feature>
<feature type="compositionally biased region" description="Polar residues" evidence="1">
    <location>
        <begin position="100"/>
        <end position="109"/>
    </location>
</feature>
<protein>
    <submittedName>
        <fullName evidence="2">Uncharacterized protein</fullName>
    </submittedName>
</protein>
<feature type="compositionally biased region" description="Acidic residues" evidence="1">
    <location>
        <begin position="50"/>
        <end position="59"/>
    </location>
</feature>
<feature type="compositionally biased region" description="Low complexity" evidence="1">
    <location>
        <begin position="110"/>
        <end position="124"/>
    </location>
</feature>
<feature type="compositionally biased region" description="Basic and acidic residues" evidence="1">
    <location>
        <begin position="129"/>
        <end position="145"/>
    </location>
</feature>
<proteinExistence type="predicted"/>
<evidence type="ECO:0000256" key="1">
    <source>
        <dbReference type="SAM" id="MobiDB-lite"/>
    </source>
</evidence>
<dbReference type="AlphaFoldDB" id="B7S924"/>
<feature type="compositionally biased region" description="Basic and acidic residues" evidence="1">
    <location>
        <begin position="30"/>
        <end position="46"/>
    </location>
</feature>